<evidence type="ECO:0008006" key="4">
    <source>
        <dbReference type="Google" id="ProtNLM"/>
    </source>
</evidence>
<dbReference type="Proteomes" id="UP000706525">
    <property type="component" value="Unassembled WGS sequence"/>
</dbReference>
<accession>A0ABM8XTI2</accession>
<sequence>MKASMPTKPLPRYAKALILVLAAAAGWLMVANVLPNATAAAAAFATLAATAALYAGATRILILWQQGDRVRREAMLWFGLASATNFIAFASLFLGRNVSISLGLTLVASAGTYACFTRGWRLWEAQSAPSGNAG</sequence>
<proteinExistence type="predicted"/>
<keyword evidence="1" id="KW-0472">Membrane</keyword>
<protein>
    <recommendedName>
        <fullName evidence="4">GtrA family protein</fullName>
    </recommendedName>
</protein>
<feature type="transmembrane region" description="Helical" evidence="1">
    <location>
        <begin position="74"/>
        <end position="94"/>
    </location>
</feature>
<gene>
    <name evidence="2" type="ORF">LMG32289_05389</name>
</gene>
<reference evidence="2 3" key="1">
    <citation type="submission" date="2021-08" db="EMBL/GenBank/DDBJ databases">
        <authorList>
            <person name="Peeters C."/>
        </authorList>
    </citation>
    <scope>NUCLEOTIDE SEQUENCE [LARGE SCALE GENOMIC DNA]</scope>
    <source>
        <strain evidence="2 3">LMG 32289</strain>
    </source>
</reference>
<keyword evidence="3" id="KW-1185">Reference proteome</keyword>
<organism evidence="2 3">
    <name type="scientific">Cupriavidus pampae</name>
    <dbReference type="NCBI Taxonomy" id="659251"/>
    <lineage>
        <taxon>Bacteria</taxon>
        <taxon>Pseudomonadati</taxon>
        <taxon>Pseudomonadota</taxon>
        <taxon>Betaproteobacteria</taxon>
        <taxon>Burkholderiales</taxon>
        <taxon>Burkholderiaceae</taxon>
        <taxon>Cupriavidus</taxon>
    </lineage>
</organism>
<feature type="transmembrane region" description="Helical" evidence="1">
    <location>
        <begin position="100"/>
        <end position="116"/>
    </location>
</feature>
<evidence type="ECO:0000313" key="3">
    <source>
        <dbReference type="Proteomes" id="UP000706525"/>
    </source>
</evidence>
<keyword evidence="1" id="KW-0812">Transmembrane</keyword>
<dbReference type="EMBL" id="CAJZAG010000012">
    <property type="protein sequence ID" value="CAG9183681.1"/>
    <property type="molecule type" value="Genomic_DNA"/>
</dbReference>
<comment type="caution">
    <text evidence="2">The sequence shown here is derived from an EMBL/GenBank/DDBJ whole genome shotgun (WGS) entry which is preliminary data.</text>
</comment>
<evidence type="ECO:0000256" key="1">
    <source>
        <dbReference type="SAM" id="Phobius"/>
    </source>
</evidence>
<name>A0ABM8XTI2_9BURK</name>
<keyword evidence="1" id="KW-1133">Transmembrane helix</keyword>
<evidence type="ECO:0000313" key="2">
    <source>
        <dbReference type="EMBL" id="CAG9183681.1"/>
    </source>
</evidence>
<feature type="transmembrane region" description="Helical" evidence="1">
    <location>
        <begin position="41"/>
        <end position="62"/>
    </location>
</feature>